<sequence length="162" mass="17752">MGVELTRVDYRLIHGQVITNWMSFYNINKIVTIDDDLRNDSFMQDVFKMAAPKGVKIVIVSANEAVAAQSNGELDSGRVMLLLKNVQALKTAVDAGVQFTRVQIGGLGGAAGRKAVHGPITLDQRDLDTLLEIQATGVEIYFQTTTDYPVASLEKVAEKFNH</sequence>
<dbReference type="AlphaFoldDB" id="A0A7S7M8F0"/>
<feature type="domain" description="PTS EIIB type-4" evidence="8">
    <location>
        <begin position="1"/>
        <end position="162"/>
    </location>
</feature>
<evidence type="ECO:0000313" key="9">
    <source>
        <dbReference type="EMBL" id="QOY60553.1"/>
    </source>
</evidence>
<evidence type="ECO:0000256" key="4">
    <source>
        <dbReference type="ARBA" id="ARBA00022597"/>
    </source>
</evidence>
<dbReference type="GO" id="GO:0008982">
    <property type="term" value="F:protein-N(PI)-phosphohistidine-sugar phosphotransferase activity"/>
    <property type="evidence" value="ECO:0007669"/>
    <property type="project" value="InterPro"/>
</dbReference>
<evidence type="ECO:0000256" key="2">
    <source>
        <dbReference type="ARBA" id="ARBA00022448"/>
    </source>
</evidence>
<dbReference type="SUPFAM" id="SSF52728">
    <property type="entry name" value="PTS IIb component"/>
    <property type="match status" value="1"/>
</dbReference>
<dbReference type="Pfam" id="PF03830">
    <property type="entry name" value="PTSIIB_sorb"/>
    <property type="match status" value="1"/>
</dbReference>
<dbReference type="GO" id="GO:0005737">
    <property type="term" value="C:cytoplasm"/>
    <property type="evidence" value="ECO:0007669"/>
    <property type="project" value="UniProtKB-SubCell"/>
</dbReference>
<dbReference type="RefSeq" id="WP_194371119.1">
    <property type="nucleotide sequence ID" value="NZ_CP063767.1"/>
</dbReference>
<keyword evidence="7" id="KW-0418">Kinase</keyword>
<protein>
    <submittedName>
        <fullName evidence="9">PTS sugar transporter subunit IIB</fullName>
    </submittedName>
</protein>
<organism evidence="9 10">
    <name type="scientific">Thermophilibacter immobilis</name>
    <dbReference type="NCBI Taxonomy" id="2779519"/>
    <lineage>
        <taxon>Bacteria</taxon>
        <taxon>Bacillati</taxon>
        <taxon>Actinomycetota</taxon>
        <taxon>Coriobacteriia</taxon>
        <taxon>Coriobacteriales</taxon>
        <taxon>Atopobiaceae</taxon>
        <taxon>Thermophilibacter</taxon>
    </lineage>
</organism>
<dbReference type="InterPro" id="IPR004720">
    <property type="entry name" value="PTS_IIB_sorbose-sp"/>
</dbReference>
<accession>A0A7S7M8F0</accession>
<dbReference type="GO" id="GO:0016301">
    <property type="term" value="F:kinase activity"/>
    <property type="evidence" value="ECO:0007669"/>
    <property type="project" value="UniProtKB-KW"/>
</dbReference>
<reference evidence="9 10" key="1">
    <citation type="submission" date="2020-10" db="EMBL/GenBank/DDBJ databases">
        <title>Olsenella immobilis sp.nov., isolated from the mud in a fermentation cellar used for the production of Chinese strong-flavoured liquor.</title>
        <authorList>
            <person name="Lu L."/>
        </authorList>
    </citation>
    <scope>NUCLEOTIDE SEQUENCE [LARGE SCALE GENOMIC DNA]</scope>
    <source>
        <strain evidence="9 10">LZLJ-2</strain>
    </source>
</reference>
<dbReference type="PROSITE" id="PS51101">
    <property type="entry name" value="PTS_EIIB_TYPE_4"/>
    <property type="match status" value="1"/>
</dbReference>
<name>A0A7S7M8F0_9ACTN</name>
<evidence type="ECO:0000256" key="7">
    <source>
        <dbReference type="ARBA" id="ARBA00022777"/>
    </source>
</evidence>
<keyword evidence="3" id="KW-0963">Cytoplasm</keyword>
<gene>
    <name evidence="9" type="ORF">INP52_09200</name>
</gene>
<dbReference type="Proteomes" id="UP000593735">
    <property type="component" value="Chromosome"/>
</dbReference>
<keyword evidence="6" id="KW-0598">Phosphotransferase system</keyword>
<evidence type="ECO:0000256" key="5">
    <source>
        <dbReference type="ARBA" id="ARBA00022679"/>
    </source>
</evidence>
<dbReference type="GO" id="GO:0009401">
    <property type="term" value="P:phosphoenolpyruvate-dependent sugar phosphotransferase system"/>
    <property type="evidence" value="ECO:0007669"/>
    <property type="project" value="UniProtKB-KW"/>
</dbReference>
<proteinExistence type="predicted"/>
<dbReference type="InterPro" id="IPR036667">
    <property type="entry name" value="PTS_IIB_sorbose-sp_sf"/>
</dbReference>
<evidence type="ECO:0000256" key="1">
    <source>
        <dbReference type="ARBA" id="ARBA00004496"/>
    </source>
</evidence>
<evidence type="ECO:0000259" key="8">
    <source>
        <dbReference type="PROSITE" id="PS51101"/>
    </source>
</evidence>
<keyword evidence="2" id="KW-0813">Transport</keyword>
<keyword evidence="10" id="KW-1185">Reference proteome</keyword>
<dbReference type="EMBL" id="CP063767">
    <property type="protein sequence ID" value="QOY60553.1"/>
    <property type="molecule type" value="Genomic_DNA"/>
</dbReference>
<evidence type="ECO:0000256" key="6">
    <source>
        <dbReference type="ARBA" id="ARBA00022683"/>
    </source>
</evidence>
<evidence type="ECO:0000256" key="3">
    <source>
        <dbReference type="ARBA" id="ARBA00022490"/>
    </source>
</evidence>
<keyword evidence="5" id="KW-0808">Transferase</keyword>
<keyword evidence="4 9" id="KW-0762">Sugar transport</keyword>
<dbReference type="Gene3D" id="3.40.35.10">
    <property type="entry name" value="Phosphotransferase system, sorbose subfamily IIB component"/>
    <property type="match status" value="1"/>
</dbReference>
<dbReference type="KEGG" id="tio:INP52_09200"/>
<evidence type="ECO:0000313" key="10">
    <source>
        <dbReference type="Proteomes" id="UP000593735"/>
    </source>
</evidence>
<comment type="subcellular location">
    <subcellularLocation>
        <location evidence="1">Cytoplasm</location>
    </subcellularLocation>
</comment>